<evidence type="ECO:0000313" key="3">
    <source>
        <dbReference type="Proteomes" id="UP000029382"/>
    </source>
</evidence>
<keyword evidence="1" id="KW-0472">Membrane</keyword>
<feature type="transmembrane region" description="Helical" evidence="1">
    <location>
        <begin position="29"/>
        <end position="48"/>
    </location>
</feature>
<gene>
    <name evidence="2" type="ORF">H702_07105</name>
</gene>
<evidence type="ECO:0000313" key="2">
    <source>
        <dbReference type="EMBL" id="KFN87424.1"/>
    </source>
</evidence>
<dbReference type="AlphaFoldDB" id="A0A091BRU5"/>
<accession>A0A091BRU5</accession>
<keyword evidence="1" id="KW-1133">Transmembrane helix</keyword>
<sequence length="49" mass="5514">MIYLLLIPLVLLFLLFVNISIVLKIIAGFFGIIFLIAIICAIIDHQSLK</sequence>
<name>A0A091BRU5_STREI</name>
<proteinExistence type="predicted"/>
<protein>
    <submittedName>
        <fullName evidence="2">Uncharacterized protein</fullName>
    </submittedName>
</protein>
<organism evidence="2 3">
    <name type="scientific">Streptococcus equinus JB1</name>
    <dbReference type="NCBI Taxonomy" id="1294274"/>
    <lineage>
        <taxon>Bacteria</taxon>
        <taxon>Bacillati</taxon>
        <taxon>Bacillota</taxon>
        <taxon>Bacilli</taxon>
        <taxon>Lactobacillales</taxon>
        <taxon>Streptococcaceae</taxon>
        <taxon>Streptococcus</taxon>
    </lineage>
</organism>
<reference evidence="2 3" key="1">
    <citation type="journal article" date="2014" name="Genome Announc.">
        <title>Draft Genome Sequences of Streptococcus bovis Strains ATCC 33317 and JB1.</title>
        <authorList>
            <person name="Benahmed F.H."/>
            <person name="Gopinath G.R."/>
            <person name="Harbottle H."/>
            <person name="Cotta M.A."/>
            <person name="Luo Y."/>
            <person name="Henderson C."/>
            <person name="Teri P."/>
            <person name="Soppet D."/>
            <person name="Rasmussen M."/>
            <person name="Whitehead T.R."/>
            <person name="Davidson M."/>
        </authorList>
    </citation>
    <scope>NUCLEOTIDE SEQUENCE [LARGE SCALE GENOMIC DNA]</scope>
    <source>
        <strain evidence="2 3">JB1</strain>
    </source>
</reference>
<dbReference type="Proteomes" id="UP000029382">
    <property type="component" value="Unassembled WGS sequence"/>
</dbReference>
<dbReference type="EMBL" id="AUZH01000026">
    <property type="protein sequence ID" value="KFN87424.1"/>
    <property type="molecule type" value="Genomic_DNA"/>
</dbReference>
<comment type="caution">
    <text evidence="2">The sequence shown here is derived from an EMBL/GenBank/DDBJ whole genome shotgun (WGS) entry which is preliminary data.</text>
</comment>
<evidence type="ECO:0000256" key="1">
    <source>
        <dbReference type="SAM" id="Phobius"/>
    </source>
</evidence>
<keyword evidence="1" id="KW-0812">Transmembrane</keyword>